<proteinExistence type="inferred from homology"/>
<dbReference type="GO" id="GO:0016491">
    <property type="term" value="F:oxidoreductase activity"/>
    <property type="evidence" value="ECO:0007669"/>
    <property type="project" value="UniProtKB-KW"/>
</dbReference>
<dbReference type="PANTHER" id="PTHR42913">
    <property type="entry name" value="APOPTOSIS-INDUCING FACTOR 1"/>
    <property type="match status" value="1"/>
</dbReference>
<dbReference type="PRINTS" id="PR00411">
    <property type="entry name" value="PNDRDTASEI"/>
</dbReference>
<feature type="domain" description="FAD/NAD(P)-binding" evidence="6">
    <location>
        <begin position="9"/>
        <end position="294"/>
    </location>
</feature>
<evidence type="ECO:0000256" key="3">
    <source>
        <dbReference type="ARBA" id="ARBA00022630"/>
    </source>
</evidence>
<dbReference type="Proteomes" id="UP001589568">
    <property type="component" value="Unassembled WGS sequence"/>
</dbReference>
<evidence type="ECO:0000256" key="1">
    <source>
        <dbReference type="ARBA" id="ARBA00001974"/>
    </source>
</evidence>
<comment type="cofactor">
    <cofactor evidence="1">
        <name>FAD</name>
        <dbReference type="ChEBI" id="CHEBI:57692"/>
    </cofactor>
</comment>
<keyword evidence="5 7" id="KW-0560">Oxidoreductase</keyword>
<dbReference type="Gene3D" id="3.50.50.100">
    <property type="match status" value="1"/>
</dbReference>
<gene>
    <name evidence="7" type="ORF">ACFFR3_31995</name>
</gene>
<dbReference type="PANTHER" id="PTHR42913:SF3">
    <property type="entry name" value="64 KDA MITOCHONDRIAL NADH DEHYDROGENASE (EUROFUNG)"/>
    <property type="match status" value="1"/>
</dbReference>
<dbReference type="EC" id="1.6.5.-" evidence="7"/>
<evidence type="ECO:0000256" key="5">
    <source>
        <dbReference type="ARBA" id="ARBA00023002"/>
    </source>
</evidence>
<dbReference type="EMBL" id="JBHMCF010000037">
    <property type="protein sequence ID" value="MFB9474143.1"/>
    <property type="molecule type" value="Genomic_DNA"/>
</dbReference>
<dbReference type="SUPFAM" id="SSF51905">
    <property type="entry name" value="FAD/NAD(P)-binding domain"/>
    <property type="match status" value="1"/>
</dbReference>
<accession>A0ABV5NV06</accession>
<dbReference type="InterPro" id="IPR023753">
    <property type="entry name" value="FAD/NAD-binding_dom"/>
</dbReference>
<evidence type="ECO:0000256" key="4">
    <source>
        <dbReference type="ARBA" id="ARBA00022827"/>
    </source>
</evidence>
<organism evidence="7 8">
    <name type="scientific">Nonomuraea salmonea</name>
    <dbReference type="NCBI Taxonomy" id="46181"/>
    <lineage>
        <taxon>Bacteria</taxon>
        <taxon>Bacillati</taxon>
        <taxon>Actinomycetota</taxon>
        <taxon>Actinomycetes</taxon>
        <taxon>Streptosporangiales</taxon>
        <taxon>Streptosporangiaceae</taxon>
        <taxon>Nonomuraea</taxon>
    </lineage>
</organism>
<evidence type="ECO:0000259" key="6">
    <source>
        <dbReference type="Pfam" id="PF07992"/>
    </source>
</evidence>
<dbReference type="PRINTS" id="PR00368">
    <property type="entry name" value="FADPNR"/>
</dbReference>
<evidence type="ECO:0000313" key="8">
    <source>
        <dbReference type="Proteomes" id="UP001589568"/>
    </source>
</evidence>
<dbReference type="InterPro" id="IPR036188">
    <property type="entry name" value="FAD/NAD-bd_sf"/>
</dbReference>
<comment type="similarity">
    <text evidence="2">Belongs to the NADH dehydrogenase family.</text>
</comment>
<dbReference type="RefSeq" id="WP_379484351.1">
    <property type="nucleotide sequence ID" value="NZ_JBHMCF010000037.1"/>
</dbReference>
<comment type="caution">
    <text evidence="7">The sequence shown here is derived from an EMBL/GenBank/DDBJ whole genome shotgun (WGS) entry which is preliminary data.</text>
</comment>
<keyword evidence="3" id="KW-0285">Flavoprotein</keyword>
<sequence length="398" mass="42139">MRVTRETPTIVVLGGGYTGVMSAVRLARRTAAQVILVNPTDRFTERLRLHQRAAGQEPVDYRIPELVKGSGVEFVRGRAVRLDPEGCTVRVAGTGGERQLRYDYLVYALGGVTATTVPGVEAHACTLDSAATAAGLAARLSELSRQGGGMVAVAGSGLTGVEAAAEIAESHPDLRVVLLGRDEPGSTMGPKARRHLCRALDRLGVHVRAGVRVTKVLPDAVELDGGESMAVDVLLWTAGVVAHPLAREAGLEVDGAGRVVVDASLASVSHPTVYAVGDAAAVRQPWGEIHGTCQSGIPTGAHAADAIARRLRGRRPRPFRFGYLHQPVSLGRRDAVIQFTRPDDTPGRWFLTGRAAVAYKEAVTSSPATIYRVSRWLTIPARMLSRTGARAGRPVATG</sequence>
<dbReference type="InterPro" id="IPR051169">
    <property type="entry name" value="NADH-Q_oxidoreductase"/>
</dbReference>
<name>A0ABV5NV06_9ACTN</name>
<protein>
    <submittedName>
        <fullName evidence="7">NAD(P)/FAD-dependent oxidoreductase</fullName>
        <ecNumber evidence="7">1.6.5.-</ecNumber>
    </submittedName>
</protein>
<evidence type="ECO:0000313" key="7">
    <source>
        <dbReference type="EMBL" id="MFB9474143.1"/>
    </source>
</evidence>
<reference evidence="7 8" key="1">
    <citation type="submission" date="2024-09" db="EMBL/GenBank/DDBJ databases">
        <authorList>
            <person name="Sun Q."/>
            <person name="Mori K."/>
        </authorList>
    </citation>
    <scope>NUCLEOTIDE SEQUENCE [LARGE SCALE GENOMIC DNA]</scope>
    <source>
        <strain evidence="7 8">JCM 3324</strain>
    </source>
</reference>
<evidence type="ECO:0000256" key="2">
    <source>
        <dbReference type="ARBA" id="ARBA00005272"/>
    </source>
</evidence>
<keyword evidence="8" id="KW-1185">Reference proteome</keyword>
<dbReference type="Pfam" id="PF07992">
    <property type="entry name" value="Pyr_redox_2"/>
    <property type="match status" value="1"/>
</dbReference>
<keyword evidence="4" id="KW-0274">FAD</keyword>